<dbReference type="InterPro" id="IPR027417">
    <property type="entry name" value="P-loop_NTPase"/>
</dbReference>
<keyword evidence="2" id="KW-1185">Reference proteome</keyword>
<keyword evidence="1" id="KW-0808">Transferase</keyword>
<dbReference type="EMBL" id="FSRL01000001">
    <property type="protein sequence ID" value="SIO11850.1"/>
    <property type="molecule type" value="Genomic_DNA"/>
</dbReference>
<dbReference type="Gene3D" id="3.40.50.300">
    <property type="entry name" value="P-loop containing nucleotide triphosphate hydrolases"/>
    <property type="match status" value="1"/>
</dbReference>
<dbReference type="AlphaFoldDB" id="A0A1N6GWB7"/>
<accession>A0A1N6GWB7</accession>
<organism evidence="1 2">
    <name type="scientific">Vannielia litorea</name>
    <dbReference type="NCBI Taxonomy" id="1217970"/>
    <lineage>
        <taxon>Bacteria</taxon>
        <taxon>Pseudomonadati</taxon>
        <taxon>Pseudomonadota</taxon>
        <taxon>Alphaproteobacteria</taxon>
        <taxon>Rhodobacterales</taxon>
        <taxon>Paracoccaceae</taxon>
        <taxon>Vannielia</taxon>
    </lineage>
</organism>
<evidence type="ECO:0000313" key="1">
    <source>
        <dbReference type="EMBL" id="SIO11850.1"/>
    </source>
</evidence>
<dbReference type="Pfam" id="PF13469">
    <property type="entry name" value="Sulfotransfer_3"/>
    <property type="match status" value="1"/>
</dbReference>
<proteinExistence type="predicted"/>
<evidence type="ECO:0000313" key="2">
    <source>
        <dbReference type="Proteomes" id="UP000184932"/>
    </source>
</evidence>
<sequence length="321" mass="36155">MTLQVLIHIGLHKTASSLLQERLFCRKDHGFERPTRDRRLIHDAFVLPGPLELTPGDALDDLRRARDAATAAGRVLVISHERLSGYPSSGGFDRRSIASRLRAAFPDARILMVVREQRAMIASMYLQTVSDGSSLPIGRFLSPSEPRLLRMPGFRPDYLEYDSLLALYRELFGERNVLLLPFEQLKSDPATALARIYDHVHSERSHVAPFDPDLLRTHVNRSRPMAYQALRRYFNVATRNQISDSGLFEFETAKAEAIFRALRPVAEVLRPLDSWLKKRLAAKVAHFCEGRYGASNARLEAATGLQLAPLGYDVTAPSVRP</sequence>
<protein>
    <submittedName>
        <fullName evidence="1">Sulfotransferase family protein</fullName>
    </submittedName>
</protein>
<gene>
    <name evidence="1" type="ORF">SAMN05444002_2846</name>
</gene>
<dbReference type="SUPFAM" id="SSF52540">
    <property type="entry name" value="P-loop containing nucleoside triphosphate hydrolases"/>
    <property type="match status" value="1"/>
</dbReference>
<name>A0A1N6GWB7_9RHOB</name>
<dbReference type="STRING" id="1217970.SAMN05444002_2846"/>
<dbReference type="GO" id="GO:0016740">
    <property type="term" value="F:transferase activity"/>
    <property type="evidence" value="ECO:0007669"/>
    <property type="project" value="UniProtKB-KW"/>
</dbReference>
<dbReference type="Proteomes" id="UP000184932">
    <property type="component" value="Unassembled WGS sequence"/>
</dbReference>
<reference evidence="2" key="1">
    <citation type="submission" date="2016-11" db="EMBL/GenBank/DDBJ databases">
        <authorList>
            <person name="Varghese N."/>
            <person name="Submissions S."/>
        </authorList>
    </citation>
    <scope>NUCLEOTIDE SEQUENCE [LARGE SCALE GENOMIC DNA]</scope>
    <source>
        <strain evidence="2">DSM 29440</strain>
    </source>
</reference>